<feature type="transmembrane region" description="Helical" evidence="9">
    <location>
        <begin position="51"/>
        <end position="75"/>
    </location>
</feature>
<dbReference type="Gene3D" id="1.10.287.130">
    <property type="match status" value="1"/>
</dbReference>
<dbReference type="Gene3D" id="3.30.565.10">
    <property type="entry name" value="Histidine kinase-like ATPase, C-terminal domain"/>
    <property type="match status" value="1"/>
</dbReference>
<dbReference type="Pfam" id="PF00512">
    <property type="entry name" value="HisKA"/>
    <property type="match status" value="1"/>
</dbReference>
<evidence type="ECO:0000259" key="10">
    <source>
        <dbReference type="PROSITE" id="PS50109"/>
    </source>
</evidence>
<dbReference type="InterPro" id="IPR036890">
    <property type="entry name" value="HATPase_C_sf"/>
</dbReference>
<organism evidence="11 12">
    <name type="scientific">Paenibacillus hexagrammi</name>
    <dbReference type="NCBI Taxonomy" id="2908839"/>
    <lineage>
        <taxon>Bacteria</taxon>
        <taxon>Bacillati</taxon>
        <taxon>Bacillota</taxon>
        <taxon>Bacilli</taxon>
        <taxon>Bacillales</taxon>
        <taxon>Paenibacillaceae</taxon>
        <taxon>Paenibacillus</taxon>
    </lineage>
</organism>
<sequence length="399" mass="44986">MSALLIYLVLTPIYVYKERKRKILFVFILFVLTYFYLGYEDIEPVEYTLHLIPVSLTLAIWFEGSIPSIFTWIAFNFGSSVVLHNEPLPVFVGSTFMLVAGLLFKHRVISASLRRKLLYSIGLLTGYTAFYLGAQPVLLKGNLNYACLTIALSYLSTSFVTFLFYHVKKQEIHKEKLLRLEKDRMVGQLAASVSHEIRNPLTATRGFLQMMEQKEYSVEERKRYLSLAISGIDQANDIITEYLHYAKPNNDQQAQLDVKEELASILRFISPSAFAGGVAIDISHSSENPMYIWGESKKFRQCLMNLIKNAIESMPGGGTLTIHTHQSDKHIQVWITDTGVGMSKAQINSLGVPFFTTKKEGTGLGLVVVMSIIKSMNGKITYSSNVNKGTVCLIQFQTE</sequence>
<keyword evidence="7 11" id="KW-0067">ATP-binding</keyword>
<dbReference type="SUPFAM" id="SSF47384">
    <property type="entry name" value="Homodimeric domain of signal transducing histidine kinase"/>
    <property type="match status" value="1"/>
</dbReference>
<evidence type="ECO:0000256" key="1">
    <source>
        <dbReference type="ARBA" id="ARBA00000085"/>
    </source>
</evidence>
<feature type="transmembrane region" description="Helical" evidence="9">
    <location>
        <begin position="117"/>
        <end position="137"/>
    </location>
</feature>
<keyword evidence="4" id="KW-0808">Transferase</keyword>
<dbReference type="InterPro" id="IPR036097">
    <property type="entry name" value="HisK_dim/P_sf"/>
</dbReference>
<dbReference type="Pfam" id="PF02518">
    <property type="entry name" value="HATPase_c"/>
    <property type="match status" value="1"/>
</dbReference>
<keyword evidence="8" id="KW-0902">Two-component regulatory system</keyword>
<keyword evidence="3" id="KW-0597">Phosphoprotein</keyword>
<dbReference type="CDD" id="cd00075">
    <property type="entry name" value="HATPase"/>
    <property type="match status" value="1"/>
</dbReference>
<evidence type="ECO:0000256" key="4">
    <source>
        <dbReference type="ARBA" id="ARBA00022679"/>
    </source>
</evidence>
<dbReference type="EC" id="2.7.13.3" evidence="2"/>
<feature type="transmembrane region" description="Helical" evidence="9">
    <location>
        <begin position="143"/>
        <end position="167"/>
    </location>
</feature>
<accession>A0ABY3SNZ1</accession>
<dbReference type="CDD" id="cd00082">
    <property type="entry name" value="HisKA"/>
    <property type="match status" value="1"/>
</dbReference>
<dbReference type="InterPro" id="IPR005467">
    <property type="entry name" value="His_kinase_dom"/>
</dbReference>
<dbReference type="PANTHER" id="PTHR43065">
    <property type="entry name" value="SENSOR HISTIDINE KINASE"/>
    <property type="match status" value="1"/>
</dbReference>
<dbReference type="SMART" id="SM00387">
    <property type="entry name" value="HATPase_c"/>
    <property type="match status" value="1"/>
</dbReference>
<dbReference type="RefSeq" id="WP_235121985.1">
    <property type="nucleotide sequence ID" value="NZ_CP090978.1"/>
</dbReference>
<feature type="transmembrane region" description="Helical" evidence="9">
    <location>
        <begin position="87"/>
        <end position="105"/>
    </location>
</feature>
<evidence type="ECO:0000256" key="7">
    <source>
        <dbReference type="ARBA" id="ARBA00022840"/>
    </source>
</evidence>
<evidence type="ECO:0000256" key="6">
    <source>
        <dbReference type="ARBA" id="ARBA00022777"/>
    </source>
</evidence>
<dbReference type="Proteomes" id="UP001649230">
    <property type="component" value="Chromosome"/>
</dbReference>
<keyword evidence="9" id="KW-0472">Membrane</keyword>
<dbReference type="InterPro" id="IPR003661">
    <property type="entry name" value="HisK_dim/P_dom"/>
</dbReference>
<evidence type="ECO:0000256" key="9">
    <source>
        <dbReference type="SAM" id="Phobius"/>
    </source>
</evidence>
<protein>
    <recommendedName>
        <fullName evidence="2">histidine kinase</fullName>
        <ecNumber evidence="2">2.7.13.3</ecNumber>
    </recommendedName>
</protein>
<keyword evidence="9" id="KW-1133">Transmembrane helix</keyword>
<evidence type="ECO:0000256" key="2">
    <source>
        <dbReference type="ARBA" id="ARBA00012438"/>
    </source>
</evidence>
<dbReference type="EMBL" id="CP090978">
    <property type="protein sequence ID" value="UJF35419.1"/>
    <property type="molecule type" value="Genomic_DNA"/>
</dbReference>
<dbReference type="SMART" id="SM00388">
    <property type="entry name" value="HisKA"/>
    <property type="match status" value="1"/>
</dbReference>
<feature type="domain" description="Histidine kinase" evidence="10">
    <location>
        <begin position="192"/>
        <end position="399"/>
    </location>
</feature>
<feature type="transmembrane region" description="Helical" evidence="9">
    <location>
        <begin position="23"/>
        <end position="39"/>
    </location>
</feature>
<comment type="catalytic activity">
    <reaction evidence="1">
        <text>ATP + protein L-histidine = ADP + protein N-phospho-L-histidine.</text>
        <dbReference type="EC" id="2.7.13.3"/>
    </reaction>
</comment>
<dbReference type="GO" id="GO:0005524">
    <property type="term" value="F:ATP binding"/>
    <property type="evidence" value="ECO:0007669"/>
    <property type="project" value="UniProtKB-KW"/>
</dbReference>
<dbReference type="InterPro" id="IPR004358">
    <property type="entry name" value="Sig_transdc_His_kin-like_C"/>
</dbReference>
<dbReference type="PANTHER" id="PTHR43065:SF46">
    <property type="entry name" value="C4-DICARBOXYLATE TRANSPORT SENSOR PROTEIN DCTB"/>
    <property type="match status" value="1"/>
</dbReference>
<dbReference type="InterPro" id="IPR003594">
    <property type="entry name" value="HATPase_dom"/>
</dbReference>
<evidence type="ECO:0000313" key="11">
    <source>
        <dbReference type="EMBL" id="UJF35419.1"/>
    </source>
</evidence>
<proteinExistence type="predicted"/>
<dbReference type="PROSITE" id="PS50109">
    <property type="entry name" value="HIS_KIN"/>
    <property type="match status" value="1"/>
</dbReference>
<keyword evidence="9" id="KW-0812">Transmembrane</keyword>
<gene>
    <name evidence="11" type="ORF">L0M14_10125</name>
</gene>
<name>A0ABY3SNZ1_9BACL</name>
<dbReference type="SUPFAM" id="SSF55874">
    <property type="entry name" value="ATPase domain of HSP90 chaperone/DNA topoisomerase II/histidine kinase"/>
    <property type="match status" value="1"/>
</dbReference>
<reference evidence="11 12" key="1">
    <citation type="journal article" date="2024" name="Int. J. Syst. Evol. Microbiol.">
        <title>Paenibacillus hexagrammi sp. nov., a novel bacterium isolated from the gut content of Hexagrammos agrammus.</title>
        <authorList>
            <person name="Jung H.K."/>
            <person name="Kim D.G."/>
            <person name="Zin H."/>
            <person name="Park J."/>
            <person name="Jung H."/>
            <person name="Kim Y.O."/>
            <person name="Kong H.J."/>
            <person name="Kim J.W."/>
            <person name="Kim Y.S."/>
        </authorList>
    </citation>
    <scope>NUCLEOTIDE SEQUENCE [LARGE SCALE GENOMIC DNA]</scope>
    <source>
        <strain evidence="11 12">YPD9-1</strain>
    </source>
</reference>
<evidence type="ECO:0000313" key="12">
    <source>
        <dbReference type="Proteomes" id="UP001649230"/>
    </source>
</evidence>
<keyword evidence="6" id="KW-0418">Kinase</keyword>
<evidence type="ECO:0000256" key="3">
    <source>
        <dbReference type="ARBA" id="ARBA00022553"/>
    </source>
</evidence>
<dbReference type="PRINTS" id="PR00344">
    <property type="entry name" value="BCTRLSENSOR"/>
</dbReference>
<evidence type="ECO:0000256" key="5">
    <source>
        <dbReference type="ARBA" id="ARBA00022741"/>
    </source>
</evidence>
<keyword evidence="5" id="KW-0547">Nucleotide-binding</keyword>
<evidence type="ECO:0000256" key="8">
    <source>
        <dbReference type="ARBA" id="ARBA00023012"/>
    </source>
</evidence>
<keyword evidence="12" id="KW-1185">Reference proteome</keyword>